<proteinExistence type="predicted"/>
<dbReference type="InterPro" id="IPR012938">
    <property type="entry name" value="Glc/Sorbosone_DH"/>
</dbReference>
<evidence type="ECO:0000313" key="2">
    <source>
        <dbReference type="EMBL" id="AMO57783.1"/>
    </source>
</evidence>
<sequence>MGKLPFKWIVLYIMTLIYLVMMAATVRSSPVPSGSSYTLSTLVSELESPWSMAFLPDQSLLVTERSGQLRRISDGKVSEPVEGVPEVFFRGQGGLLDIKLHPDYEKNGWLYLSYAHGNRDANALRLMRAKLQGLKLVEQQVLFTVTPAKNTPVHYGGRILFLPDQTLLLSTGDGYNFRESSQKKNSLIGKIVRLNDDGSIPEDNPFVGEKGTHSAIWSLGHRNPQGLFYDSRRKQVISHEHGPKGGDEINIIEPGKNYGWPVITYGRDYTGATITPYKEYPGMEQPFVDWTPSIAPSSLVVYYGAMFPELKGDLLATTLVSREVRRVRMDGNNVSGQESLISTPEQRLRHIEVDRKGAIYLLTDQGDLLKVTKQQSPEK</sequence>
<evidence type="ECO:0000313" key="3">
    <source>
        <dbReference type="Proteomes" id="UP000071065"/>
    </source>
</evidence>
<name>A0A142BGA7_9GAMM</name>
<dbReference type="InterPro" id="IPR011041">
    <property type="entry name" value="Quinoprot_gluc/sorb_DH_b-prop"/>
</dbReference>
<dbReference type="AlphaFoldDB" id="A0A142BGA7"/>
<feature type="domain" description="Glucose/Sorbosone dehydrogenase" evidence="1">
    <location>
        <begin position="46"/>
        <end position="368"/>
    </location>
</feature>
<dbReference type="Pfam" id="PF07995">
    <property type="entry name" value="GSDH"/>
    <property type="match status" value="1"/>
</dbReference>
<dbReference type="RefSeq" id="WP_201772195.1">
    <property type="nucleotide sequence ID" value="NZ_CP013251.1"/>
</dbReference>
<evidence type="ECO:0000259" key="1">
    <source>
        <dbReference type="Pfam" id="PF07995"/>
    </source>
</evidence>
<dbReference type="PANTHER" id="PTHR19328:SF75">
    <property type="entry name" value="ALDOSE SUGAR DEHYDROGENASE YLII"/>
    <property type="match status" value="1"/>
</dbReference>
<accession>A0A142BGA7</accession>
<dbReference type="KEGG" id="emp:EZMO1_3841"/>
<dbReference type="PATRIC" id="fig|570277.3.peg.4135"/>
<gene>
    <name evidence="2" type="primary">hipL1</name>
    <name evidence="2" type="ORF">EZMO1_3841</name>
</gene>
<dbReference type="InterPro" id="IPR011042">
    <property type="entry name" value="6-blade_b-propeller_TolB-like"/>
</dbReference>
<dbReference type="EMBL" id="CP013251">
    <property type="protein sequence ID" value="AMO57783.1"/>
    <property type="molecule type" value="Genomic_DNA"/>
</dbReference>
<dbReference type="Proteomes" id="UP000071065">
    <property type="component" value="Chromosome"/>
</dbReference>
<protein>
    <submittedName>
        <fullName evidence="2">Glucose sorbosone dehydrogenase</fullName>
    </submittedName>
</protein>
<dbReference type="SUPFAM" id="SSF50952">
    <property type="entry name" value="Soluble quinoprotein glucose dehydrogenase"/>
    <property type="match status" value="1"/>
</dbReference>
<reference evidence="2 3" key="1">
    <citation type="journal article" date="2016" name="Front. Microbiol.">
        <title>Genomic Insight into the Host-Endosymbiont Relationship of Endozoicomonas montiporae CL-33(T) with its Coral Host.</title>
        <authorList>
            <person name="Ding J.-Y."/>
            <person name="Shiu J.-H."/>
            <person name="Chen W.-M."/>
            <person name="Chiang Y.-R."/>
            <person name="Tang S.-L."/>
        </authorList>
    </citation>
    <scope>NUCLEOTIDE SEQUENCE [LARGE SCALE GENOMIC DNA]</scope>
    <source>
        <strain evidence="2 3">CL-33</strain>
    </source>
</reference>
<dbReference type="PANTHER" id="PTHR19328">
    <property type="entry name" value="HEDGEHOG-INTERACTING PROTEIN"/>
    <property type="match status" value="1"/>
</dbReference>
<organism evidence="2 3">
    <name type="scientific">Endozoicomonas montiporae CL-33</name>
    <dbReference type="NCBI Taxonomy" id="570277"/>
    <lineage>
        <taxon>Bacteria</taxon>
        <taxon>Pseudomonadati</taxon>
        <taxon>Pseudomonadota</taxon>
        <taxon>Gammaproteobacteria</taxon>
        <taxon>Oceanospirillales</taxon>
        <taxon>Endozoicomonadaceae</taxon>
        <taxon>Endozoicomonas</taxon>
    </lineage>
</organism>
<dbReference type="Gene3D" id="2.120.10.30">
    <property type="entry name" value="TolB, C-terminal domain"/>
    <property type="match status" value="1"/>
</dbReference>
<dbReference type="STRING" id="570277.EZMO1_3841"/>